<feature type="transmembrane region" description="Helical" evidence="5">
    <location>
        <begin position="65"/>
        <end position="87"/>
    </location>
</feature>
<dbReference type="EMBL" id="JBHSCY010000001">
    <property type="protein sequence ID" value="MFC4268200.1"/>
    <property type="molecule type" value="Genomic_DNA"/>
</dbReference>
<dbReference type="RefSeq" id="WP_377408537.1">
    <property type="nucleotide sequence ID" value="NZ_JBHSCY010000001.1"/>
</dbReference>
<keyword evidence="2 5" id="KW-0812">Transmembrane</keyword>
<feature type="transmembrane region" description="Helical" evidence="5">
    <location>
        <begin position="336"/>
        <end position="356"/>
    </location>
</feature>
<feature type="domain" description="O-antigen ligase-related" evidence="6">
    <location>
        <begin position="204"/>
        <end position="352"/>
    </location>
</feature>
<gene>
    <name evidence="7" type="ORF">ACFOWD_04720</name>
</gene>
<feature type="transmembrane region" description="Helical" evidence="5">
    <location>
        <begin position="121"/>
        <end position="141"/>
    </location>
</feature>
<evidence type="ECO:0000256" key="5">
    <source>
        <dbReference type="SAM" id="Phobius"/>
    </source>
</evidence>
<comment type="subcellular location">
    <subcellularLocation>
        <location evidence="1">Membrane</location>
        <topology evidence="1">Multi-pass membrane protein</topology>
    </subcellularLocation>
</comment>
<sequence length="408" mass="47728">MNIRIPFKIDISKNSFFAVIAFLLFGLIPLTSQKLEAVFVAIFIFLLIVQNFFNVNEEKKEVKFYTINTLLFLVLLFTFFDGFDYLAYKKLEQLVSLLIFPIIFYLLSNQKRNEVNKLFKIWQYTFLGSTLLLVFVVYYLVYNYSNPRYPNFDSNLFKAALSDSSFFSRDPAYISMFMNVAILICLDFLNKASKKINKVYLFLIIIFLLIPIFLFSSKIAILGLVTCSIIYIIISFKKERLPIIISLCLLFFTTIFLLPSKLNRFTDLFSNNILKRNVEYNSTFVHKETIKCSYDIFKSNFLFGVGLENTNTSVNNCVRKTFTYNEGVIYNPHNQYLGFALHSGILALLIFIYVIYNGLRLSYKNNKFLFLTVVYFCVFFFTENVLERQSGLVLFCFLFNTIPLIKSK</sequence>
<feature type="transmembrane region" description="Helical" evidence="5">
    <location>
        <begin position="240"/>
        <end position="258"/>
    </location>
</feature>
<dbReference type="Proteomes" id="UP001595826">
    <property type="component" value="Unassembled WGS sequence"/>
</dbReference>
<feature type="transmembrane region" description="Helical" evidence="5">
    <location>
        <begin position="12"/>
        <end position="31"/>
    </location>
</feature>
<keyword evidence="3 5" id="KW-1133">Transmembrane helix</keyword>
<accession>A0ABV8R725</accession>
<feature type="transmembrane region" description="Helical" evidence="5">
    <location>
        <begin position="172"/>
        <end position="189"/>
    </location>
</feature>
<feature type="transmembrane region" description="Helical" evidence="5">
    <location>
        <begin position="37"/>
        <end position="53"/>
    </location>
</feature>
<comment type="caution">
    <text evidence="7">The sequence shown here is derived from an EMBL/GenBank/DDBJ whole genome shotgun (WGS) entry which is preliminary data.</text>
</comment>
<dbReference type="Pfam" id="PF04932">
    <property type="entry name" value="Wzy_C"/>
    <property type="match status" value="1"/>
</dbReference>
<evidence type="ECO:0000313" key="8">
    <source>
        <dbReference type="Proteomes" id="UP001595826"/>
    </source>
</evidence>
<evidence type="ECO:0000256" key="2">
    <source>
        <dbReference type="ARBA" id="ARBA00022692"/>
    </source>
</evidence>
<dbReference type="GO" id="GO:0016874">
    <property type="term" value="F:ligase activity"/>
    <property type="evidence" value="ECO:0007669"/>
    <property type="project" value="UniProtKB-KW"/>
</dbReference>
<name>A0ABV8R725_9FLAO</name>
<dbReference type="InterPro" id="IPR007016">
    <property type="entry name" value="O-antigen_ligase-rel_domated"/>
</dbReference>
<protein>
    <submittedName>
        <fullName evidence="7">O-antigen ligase family protein</fullName>
    </submittedName>
</protein>
<organism evidence="7 8">
    <name type="scientific">Polaribacter marinivivus</name>
    <dbReference type="NCBI Taxonomy" id="1524260"/>
    <lineage>
        <taxon>Bacteria</taxon>
        <taxon>Pseudomonadati</taxon>
        <taxon>Bacteroidota</taxon>
        <taxon>Flavobacteriia</taxon>
        <taxon>Flavobacteriales</taxon>
        <taxon>Flavobacteriaceae</taxon>
    </lineage>
</organism>
<evidence type="ECO:0000256" key="3">
    <source>
        <dbReference type="ARBA" id="ARBA00022989"/>
    </source>
</evidence>
<feature type="transmembrane region" description="Helical" evidence="5">
    <location>
        <begin position="201"/>
        <end position="234"/>
    </location>
</feature>
<evidence type="ECO:0000256" key="4">
    <source>
        <dbReference type="ARBA" id="ARBA00023136"/>
    </source>
</evidence>
<dbReference type="PANTHER" id="PTHR37422:SF17">
    <property type="entry name" value="O-ANTIGEN LIGASE"/>
    <property type="match status" value="1"/>
</dbReference>
<evidence type="ECO:0000256" key="1">
    <source>
        <dbReference type="ARBA" id="ARBA00004141"/>
    </source>
</evidence>
<evidence type="ECO:0000259" key="6">
    <source>
        <dbReference type="Pfam" id="PF04932"/>
    </source>
</evidence>
<dbReference type="PANTHER" id="PTHR37422">
    <property type="entry name" value="TEICHURONIC ACID BIOSYNTHESIS PROTEIN TUAE"/>
    <property type="match status" value="1"/>
</dbReference>
<keyword evidence="7" id="KW-0436">Ligase</keyword>
<dbReference type="InterPro" id="IPR051533">
    <property type="entry name" value="WaaL-like"/>
</dbReference>
<proteinExistence type="predicted"/>
<reference evidence="8" key="1">
    <citation type="journal article" date="2019" name="Int. J. Syst. Evol. Microbiol.">
        <title>The Global Catalogue of Microorganisms (GCM) 10K type strain sequencing project: providing services to taxonomists for standard genome sequencing and annotation.</title>
        <authorList>
            <consortium name="The Broad Institute Genomics Platform"/>
            <consortium name="The Broad Institute Genome Sequencing Center for Infectious Disease"/>
            <person name="Wu L."/>
            <person name="Ma J."/>
        </authorList>
    </citation>
    <scope>NUCLEOTIDE SEQUENCE [LARGE SCALE GENOMIC DNA]</scope>
    <source>
        <strain evidence="8">CECT 8655</strain>
    </source>
</reference>
<feature type="transmembrane region" description="Helical" evidence="5">
    <location>
        <begin position="93"/>
        <end position="109"/>
    </location>
</feature>
<evidence type="ECO:0000313" key="7">
    <source>
        <dbReference type="EMBL" id="MFC4268200.1"/>
    </source>
</evidence>
<feature type="transmembrane region" description="Helical" evidence="5">
    <location>
        <begin position="368"/>
        <end position="386"/>
    </location>
</feature>
<keyword evidence="8" id="KW-1185">Reference proteome</keyword>
<keyword evidence="4 5" id="KW-0472">Membrane</keyword>